<name>A0ACB9I1U5_9ASTR</name>
<proteinExistence type="predicted"/>
<dbReference type="EMBL" id="CM042027">
    <property type="protein sequence ID" value="KAI3801949.1"/>
    <property type="molecule type" value="Genomic_DNA"/>
</dbReference>
<keyword evidence="2" id="KW-1185">Reference proteome</keyword>
<evidence type="ECO:0000313" key="2">
    <source>
        <dbReference type="Proteomes" id="UP001056120"/>
    </source>
</evidence>
<sequence length="72" mass="7892">MQNNKKVKIWEEHVLAHIKAGFDEGICGGTTPNTSEKSKSKSTWSRGRTSGGPIGISKLVMDPVVFLVICKY</sequence>
<protein>
    <submittedName>
        <fullName evidence="1">Uncharacterized protein</fullName>
    </submittedName>
</protein>
<comment type="caution">
    <text evidence="1">The sequence shown here is derived from an EMBL/GenBank/DDBJ whole genome shotgun (WGS) entry which is preliminary data.</text>
</comment>
<gene>
    <name evidence="1" type="ORF">L1987_30068</name>
</gene>
<reference evidence="1 2" key="2">
    <citation type="journal article" date="2022" name="Mol. Ecol. Resour.">
        <title>The genomes of chicory, endive, great burdock and yacon provide insights into Asteraceae paleo-polyploidization history and plant inulin production.</title>
        <authorList>
            <person name="Fan W."/>
            <person name="Wang S."/>
            <person name="Wang H."/>
            <person name="Wang A."/>
            <person name="Jiang F."/>
            <person name="Liu H."/>
            <person name="Zhao H."/>
            <person name="Xu D."/>
            <person name="Zhang Y."/>
        </authorList>
    </citation>
    <scope>NUCLEOTIDE SEQUENCE [LARGE SCALE GENOMIC DNA]</scope>
    <source>
        <strain evidence="2">cv. Yunnan</strain>
        <tissue evidence="1">Leaves</tissue>
    </source>
</reference>
<reference evidence="2" key="1">
    <citation type="journal article" date="2022" name="Mol. Ecol. Resour.">
        <title>The genomes of chicory, endive, great burdock and yacon provide insights into Asteraceae palaeo-polyploidization history and plant inulin production.</title>
        <authorList>
            <person name="Fan W."/>
            <person name="Wang S."/>
            <person name="Wang H."/>
            <person name="Wang A."/>
            <person name="Jiang F."/>
            <person name="Liu H."/>
            <person name="Zhao H."/>
            <person name="Xu D."/>
            <person name="Zhang Y."/>
        </authorList>
    </citation>
    <scope>NUCLEOTIDE SEQUENCE [LARGE SCALE GENOMIC DNA]</scope>
    <source>
        <strain evidence="2">cv. Yunnan</strain>
    </source>
</reference>
<dbReference type="Proteomes" id="UP001056120">
    <property type="component" value="Linkage Group LG10"/>
</dbReference>
<organism evidence="1 2">
    <name type="scientific">Smallanthus sonchifolius</name>
    <dbReference type="NCBI Taxonomy" id="185202"/>
    <lineage>
        <taxon>Eukaryota</taxon>
        <taxon>Viridiplantae</taxon>
        <taxon>Streptophyta</taxon>
        <taxon>Embryophyta</taxon>
        <taxon>Tracheophyta</taxon>
        <taxon>Spermatophyta</taxon>
        <taxon>Magnoliopsida</taxon>
        <taxon>eudicotyledons</taxon>
        <taxon>Gunneridae</taxon>
        <taxon>Pentapetalae</taxon>
        <taxon>asterids</taxon>
        <taxon>campanulids</taxon>
        <taxon>Asterales</taxon>
        <taxon>Asteraceae</taxon>
        <taxon>Asteroideae</taxon>
        <taxon>Heliantheae alliance</taxon>
        <taxon>Millerieae</taxon>
        <taxon>Smallanthus</taxon>
    </lineage>
</organism>
<accession>A0ACB9I1U5</accession>
<evidence type="ECO:0000313" key="1">
    <source>
        <dbReference type="EMBL" id="KAI3801949.1"/>
    </source>
</evidence>